<organism evidence="19 20">
    <name type="scientific">Pseudocercospora musae</name>
    <dbReference type="NCBI Taxonomy" id="113226"/>
    <lineage>
        <taxon>Eukaryota</taxon>
        <taxon>Fungi</taxon>
        <taxon>Dikarya</taxon>
        <taxon>Ascomycota</taxon>
        <taxon>Pezizomycotina</taxon>
        <taxon>Dothideomycetes</taxon>
        <taxon>Dothideomycetidae</taxon>
        <taxon>Mycosphaerellales</taxon>
        <taxon>Mycosphaerellaceae</taxon>
        <taxon>Pseudocercospora</taxon>
    </lineage>
</organism>
<feature type="active site" description="Charge relay system" evidence="15">
    <location>
        <position position="1561"/>
    </location>
</feature>
<dbReference type="GO" id="GO:0006508">
    <property type="term" value="P:proteolysis"/>
    <property type="evidence" value="ECO:0007669"/>
    <property type="project" value="UniProtKB-KW"/>
</dbReference>
<dbReference type="GO" id="GO:0004252">
    <property type="term" value="F:serine-type endopeptidase activity"/>
    <property type="evidence" value="ECO:0007669"/>
    <property type="project" value="UniProtKB-UniRule"/>
</dbReference>
<keyword evidence="14" id="KW-0325">Glycoprotein</keyword>
<dbReference type="InterPro" id="IPR015366">
    <property type="entry name" value="S53_propep"/>
</dbReference>
<dbReference type="SUPFAM" id="SSF54897">
    <property type="entry name" value="Protease propeptides/inhibitors"/>
    <property type="match status" value="1"/>
</dbReference>
<dbReference type="InterPro" id="IPR036869">
    <property type="entry name" value="J_dom_sf"/>
</dbReference>
<feature type="binding site" evidence="15">
    <location>
        <position position="1869"/>
    </location>
    <ligand>
        <name>Ca(2+)</name>
        <dbReference type="ChEBI" id="CHEBI:29108"/>
    </ligand>
</feature>
<dbReference type="GO" id="GO:0008240">
    <property type="term" value="F:tripeptidyl-peptidase activity"/>
    <property type="evidence" value="ECO:0007669"/>
    <property type="project" value="UniProtKB-EC"/>
</dbReference>
<dbReference type="SUPFAM" id="SSF52743">
    <property type="entry name" value="Subtilisin-like"/>
    <property type="match status" value="1"/>
</dbReference>
<keyword evidence="10 15" id="KW-0720">Serine protease</keyword>
<dbReference type="PANTHER" id="PTHR14218:SF19">
    <property type="entry name" value="SERINE PROTEASE AORO, PUTATIVE (AFU_ORTHOLOGUE AFUA_6G10250)-RELATED"/>
    <property type="match status" value="1"/>
</dbReference>
<feature type="region of interest" description="Disordered" evidence="16">
    <location>
        <begin position="433"/>
        <end position="464"/>
    </location>
</feature>
<proteinExistence type="predicted"/>
<name>A0A139IMF7_9PEZI</name>
<keyword evidence="6 15" id="KW-0645">Protease</keyword>
<feature type="compositionally biased region" description="Low complexity" evidence="16">
    <location>
        <begin position="397"/>
        <end position="416"/>
    </location>
</feature>
<comment type="subcellular location">
    <subcellularLocation>
        <location evidence="3">Secreted</location>
        <location evidence="3">Extracellular space</location>
    </subcellularLocation>
</comment>
<evidence type="ECO:0000259" key="17">
    <source>
        <dbReference type="PROSITE" id="PS50076"/>
    </source>
</evidence>
<dbReference type="GO" id="GO:0005576">
    <property type="term" value="C:extracellular region"/>
    <property type="evidence" value="ECO:0007669"/>
    <property type="project" value="UniProtKB-SubCell"/>
</dbReference>
<keyword evidence="7 15" id="KW-0479">Metal-binding</keyword>
<protein>
    <recommendedName>
        <fullName evidence="4">tripeptidyl-peptidase II</fullName>
        <ecNumber evidence="4">3.4.14.10</ecNumber>
    </recommendedName>
</protein>
<dbReference type="InterPro" id="IPR050819">
    <property type="entry name" value="Tripeptidyl-peptidase_I"/>
</dbReference>
<dbReference type="GO" id="GO:0046872">
    <property type="term" value="F:metal ion binding"/>
    <property type="evidence" value="ECO:0007669"/>
    <property type="project" value="UniProtKB-UniRule"/>
</dbReference>
<keyword evidence="20" id="KW-1185">Reference proteome</keyword>
<dbReference type="Pfam" id="PF09286">
    <property type="entry name" value="Pro-kuma_activ"/>
    <property type="match status" value="1"/>
</dbReference>
<evidence type="ECO:0000256" key="13">
    <source>
        <dbReference type="ARBA" id="ARBA00023145"/>
    </source>
</evidence>
<comment type="function">
    <text evidence="2">Secreted tripeptidyl-peptidase which degrades proteins at acidic pHs and is involved in virulence.</text>
</comment>
<gene>
    <name evidence="19" type="ORF">AC579_10417</name>
</gene>
<keyword evidence="11 15" id="KW-0106">Calcium</keyword>
<feature type="binding site" evidence="15">
    <location>
        <position position="1887"/>
    </location>
    <ligand>
        <name>Ca(2+)</name>
        <dbReference type="ChEBI" id="CHEBI:29108"/>
    </ligand>
</feature>
<dbReference type="CDD" id="cd06257">
    <property type="entry name" value="DnaJ"/>
    <property type="match status" value="1"/>
</dbReference>
<keyword evidence="5" id="KW-0964">Secreted</keyword>
<evidence type="ECO:0000256" key="1">
    <source>
        <dbReference type="ARBA" id="ARBA00001910"/>
    </source>
</evidence>
<dbReference type="Pfam" id="PF00226">
    <property type="entry name" value="DnaJ"/>
    <property type="match status" value="1"/>
</dbReference>
<evidence type="ECO:0000256" key="10">
    <source>
        <dbReference type="ARBA" id="ARBA00022825"/>
    </source>
</evidence>
<keyword evidence="13" id="KW-0865">Zymogen</keyword>
<dbReference type="Gene3D" id="1.10.287.110">
    <property type="entry name" value="DnaJ domain"/>
    <property type="match status" value="1"/>
</dbReference>
<evidence type="ECO:0000313" key="19">
    <source>
        <dbReference type="EMBL" id="KXT15855.1"/>
    </source>
</evidence>
<feature type="region of interest" description="Disordered" evidence="16">
    <location>
        <begin position="98"/>
        <end position="124"/>
    </location>
</feature>
<evidence type="ECO:0000256" key="2">
    <source>
        <dbReference type="ARBA" id="ARBA00002451"/>
    </source>
</evidence>
<dbReference type="EMBL" id="LFZO01000049">
    <property type="protein sequence ID" value="KXT15855.1"/>
    <property type="molecule type" value="Genomic_DNA"/>
</dbReference>
<keyword evidence="12" id="KW-0843">Virulence</keyword>
<dbReference type="SUPFAM" id="SSF46565">
    <property type="entry name" value="Chaperone J-domain"/>
    <property type="match status" value="1"/>
</dbReference>
<dbReference type="SMART" id="SM00271">
    <property type="entry name" value="DnaJ"/>
    <property type="match status" value="1"/>
</dbReference>
<dbReference type="Gene3D" id="3.40.50.200">
    <property type="entry name" value="Peptidase S8/S53 domain"/>
    <property type="match status" value="1"/>
</dbReference>
<dbReference type="PRINTS" id="PR00625">
    <property type="entry name" value="JDOMAIN"/>
</dbReference>
<feature type="binding site" evidence="15">
    <location>
        <position position="1868"/>
    </location>
    <ligand>
        <name>Ca(2+)</name>
        <dbReference type="ChEBI" id="CHEBI:29108"/>
    </ligand>
</feature>
<feature type="active site" description="Charge relay system" evidence="15">
    <location>
        <position position="1827"/>
    </location>
</feature>
<dbReference type="InterPro" id="IPR036852">
    <property type="entry name" value="Peptidase_S8/S53_dom_sf"/>
</dbReference>
<accession>A0A139IMF7</accession>
<evidence type="ECO:0000256" key="9">
    <source>
        <dbReference type="ARBA" id="ARBA00022801"/>
    </source>
</evidence>
<feature type="compositionally biased region" description="Polar residues" evidence="16">
    <location>
        <begin position="149"/>
        <end position="159"/>
    </location>
</feature>
<feature type="region of interest" description="Disordered" evidence="16">
    <location>
        <begin position="142"/>
        <end position="162"/>
    </location>
</feature>
<feature type="region of interest" description="Disordered" evidence="16">
    <location>
        <begin position="311"/>
        <end position="349"/>
    </location>
</feature>
<feature type="domain" description="J" evidence="17">
    <location>
        <begin position="7"/>
        <end position="77"/>
    </location>
</feature>
<evidence type="ECO:0000256" key="3">
    <source>
        <dbReference type="ARBA" id="ARBA00004239"/>
    </source>
</evidence>
<dbReference type="OrthoDB" id="270167at2759"/>
<keyword evidence="8" id="KW-0732">Signal</keyword>
<dbReference type="InterPro" id="IPR001623">
    <property type="entry name" value="DnaJ_domain"/>
</dbReference>
<dbReference type="InterPro" id="IPR030400">
    <property type="entry name" value="Sedolisin_dom"/>
</dbReference>
<evidence type="ECO:0000256" key="16">
    <source>
        <dbReference type="SAM" id="MobiDB-lite"/>
    </source>
</evidence>
<evidence type="ECO:0000256" key="5">
    <source>
        <dbReference type="ARBA" id="ARBA00022525"/>
    </source>
</evidence>
<evidence type="ECO:0000256" key="8">
    <source>
        <dbReference type="ARBA" id="ARBA00022729"/>
    </source>
</evidence>
<feature type="compositionally biased region" description="Basic and acidic residues" evidence="16">
    <location>
        <begin position="98"/>
        <end position="111"/>
    </location>
</feature>
<dbReference type="PANTHER" id="PTHR14218">
    <property type="entry name" value="PROTEASE S8 TRIPEPTIDYL PEPTIDASE I CLN2"/>
    <property type="match status" value="1"/>
</dbReference>
<dbReference type="InterPro" id="IPR010730">
    <property type="entry name" value="HET"/>
</dbReference>
<sequence>MAPVTFDPFEALGLPRNASGQAIKQRYHQLARRYHPNRHQGSDEAKATLAEHFHNIHQAWKLLSKADNRRRRVELLNLLELQDEMLAHFVDLLNAETPEERHDEKHEHSELEGNISSDADEDLPNVGLQRRQTFAKRNTHVAHLGDQPDGTNPSSPTSPTKKHVRILSNLVKRSHSKTEQKRGSDYFTLRRKKLEKLRRKELEAFIDYRNAMVSKFEAEEEAERQREHYERAKWKREYFERAPRGTTERMRSFQQFMGAVAAFGDHGHAQRRGSLPGGFSLMSPVVGPGEGGQFLLPDSHLARGKSVLKRGWSSDISGDQSDSSEDSGDAHVRGRISPPGRWNHYSRSSQEHVSFDAFRQTGKPMPSVPPSQVNPDAPFKLVVRQPTDLGTIRENQDSSGETQSGSSRSPSPAGQSNGVELMMFTWMPTRGTSEIFGASSERRERSPSPGPRRHPSYTDSNGDTMQVIDEGCHFTTKQIGIPHNTYIPREHVHLLNRVEKARILGVEPDPEENVDPVRLLERLHALNAEVASKYMVKPDFKDSFNFRLIYPYRQIATRQHQSFIALSYRRKLHVAETENYFTLPLEKEMFQAVWEERLENEGLWIDQICIKQDDREETTISMSAMDMVYRSARLVVVALDDIELEAHEGELLQNHMNEYSAMVHVAPRQRFRRKQPPYLESHENLFRVIRKMLRSSWFKRAWCRHEMRLAKHHIFLIPCKKPGTWSGRDVLRFNGKTIAHLLDLATEVPFEPDVEAVKPALHAFFRDRSKMAPDERQMRLHHGNFSTVVAEVFAMDAGGDPRIPVAQREADARKDKVAIILNTMECGLAIHERLRDPHIMLTQTECFHDLMLLSLAAQDPGALCSVGAPLPITDASHSWIYTPTVADAGLNNSKTLHRLPDRAEFVTNTSGAEHWIELDLRFLRGNAADRLLPDEDCCKMASHFIKWCEEKKLGRNRKRYLLRDRTANLLFGPMLEVYEQTLACVFTCGPEWMSDVCQRYSMSRWKVDVQGAYELLIALANTHGRWPTSAWNERAAGFIMDFVNFLIIRGLPQRQVQKPEKWRPRAVKTAPGGKVLTFVPLSNPHIQPAVPTVLINADYVHLARLWILEPRCSSSLGEERENNCEWTLLGKSVLFGDEVSIGAMSSYGGAGEDARCDLSTGRCDGDGDVLGAALQESMDHKPLGPKISIGEQSLTCVRRAPQANELQARNSARSSSLRCRSHGIDDYSLEIILPISKLVLTSALLPHQSIMKSLLNVLLLARIRIAAALPTPGPDHVLHEKRNGEPIAWNKDSRAAEHHVLPLRIGLKQQNLHHIDEYLNDIAHPDSPNYGMLVATRHGIPGSSYLTATGKHWSADKVANTFAPSPYTSDQVLEWLSTNQIHHTRVAHSKGRNWLEINATVAEVERLLKTEYHVFQHKESGGYRVACDSYHLPKHLQSHVDFVMPTIQLDGLQPIARKAPVAERTAATNFTGLFGLTHCDELITIDCLRAIYNFGKGNYSHSGNKMGIPEWADYLYYPDLKPFFNNFTSPKIPSDTLPEFISIDGGKMSNLTVAKAQEVIESALDFQSAYSIIWPQQIRQYQNGDSVNVDSVGTFNIFLDALDASYCTYQGGDQPYVDPAYPDPNEGGYTGPLQCGGAPKSNVISVSYGQIEAALPRFYQERQCREWAKLGMQGVSVVFASGDSGVANRYNAGYNNSCVNAEHGYVDQFGTQFSPSFPVNCPYITAVGATQLKTKGPNAIYGGEVAVAEPDKNNTYLDFYSGGGFSNIFTRPDYQKDAVTTYLDNYAPKYNESVYNRTGRGFPDVSAMGLNVTTVYLGRTYGVGGTSASAPIFGAILTLINEERLQVGKKPIGFANPVFYKHPEMFNDVTEGKNPGCGTEGFPAAKGWDAVTGLGTPNYEKMKKVFLSLP</sequence>
<dbReference type="FunFam" id="3.40.50.200:FF:000015">
    <property type="entry name" value="Tripeptidyl peptidase A"/>
    <property type="match status" value="1"/>
</dbReference>
<feature type="active site" description="Charge relay system" evidence="15">
    <location>
        <position position="1565"/>
    </location>
</feature>
<feature type="binding site" evidence="15">
    <location>
        <position position="1889"/>
    </location>
    <ligand>
        <name>Ca(2+)</name>
        <dbReference type="ChEBI" id="CHEBI:29108"/>
    </ligand>
</feature>
<comment type="caution">
    <text evidence="19">The sequence shown here is derived from an EMBL/GenBank/DDBJ whole genome shotgun (WGS) entry which is preliminary data.</text>
</comment>
<feature type="domain" description="Peptidase S53" evidence="18">
    <location>
        <begin position="1482"/>
        <end position="1909"/>
    </location>
</feature>
<evidence type="ECO:0000256" key="11">
    <source>
        <dbReference type="ARBA" id="ARBA00022837"/>
    </source>
</evidence>
<dbReference type="Proteomes" id="UP000073492">
    <property type="component" value="Unassembled WGS sequence"/>
</dbReference>
<dbReference type="SMART" id="SM00944">
    <property type="entry name" value="Pro-kuma_activ"/>
    <property type="match status" value="1"/>
</dbReference>
<dbReference type="CDD" id="cd11377">
    <property type="entry name" value="Pro-peptidase_S53"/>
    <property type="match status" value="1"/>
</dbReference>
<dbReference type="PROSITE" id="PS51695">
    <property type="entry name" value="SEDOLISIN"/>
    <property type="match status" value="1"/>
</dbReference>
<evidence type="ECO:0000256" key="4">
    <source>
        <dbReference type="ARBA" id="ARBA00012462"/>
    </source>
</evidence>
<dbReference type="InterPro" id="IPR000209">
    <property type="entry name" value="Peptidase_S8/S53_dom"/>
</dbReference>
<dbReference type="CDD" id="cd04056">
    <property type="entry name" value="Peptidases_S53"/>
    <property type="match status" value="1"/>
</dbReference>
<dbReference type="Pfam" id="PF06985">
    <property type="entry name" value="HET"/>
    <property type="match status" value="1"/>
</dbReference>
<comment type="cofactor">
    <cofactor evidence="15">
        <name>Ca(2+)</name>
        <dbReference type="ChEBI" id="CHEBI:29108"/>
    </cofactor>
    <text evidence="15">Binds 1 Ca(2+) ion per subunit.</text>
</comment>
<dbReference type="EC" id="3.4.14.10" evidence="4"/>
<evidence type="ECO:0000256" key="15">
    <source>
        <dbReference type="PROSITE-ProRule" id="PRU01032"/>
    </source>
</evidence>
<reference evidence="19 20" key="1">
    <citation type="submission" date="2015-07" db="EMBL/GenBank/DDBJ databases">
        <title>Comparative genomics of the Sigatoka disease complex on banana suggests a link between parallel evolutionary changes in Pseudocercospora fijiensis and Pseudocercospora eumusae and increased virulence on the banana host.</title>
        <authorList>
            <person name="Chang T.-C."/>
            <person name="Salvucci A."/>
            <person name="Crous P.W."/>
            <person name="Stergiopoulos I."/>
        </authorList>
    </citation>
    <scope>NUCLEOTIDE SEQUENCE [LARGE SCALE GENOMIC DNA]</scope>
    <source>
        <strain evidence="19 20">CBS 116634</strain>
    </source>
</reference>
<evidence type="ECO:0000256" key="6">
    <source>
        <dbReference type="ARBA" id="ARBA00022670"/>
    </source>
</evidence>
<comment type="catalytic activity">
    <reaction evidence="1">
        <text>Release of an N-terminal tripeptide from a polypeptide.</text>
        <dbReference type="EC" id="3.4.14.10"/>
    </reaction>
</comment>
<dbReference type="Pfam" id="PF00082">
    <property type="entry name" value="Peptidase_S8"/>
    <property type="match status" value="1"/>
</dbReference>
<evidence type="ECO:0000259" key="18">
    <source>
        <dbReference type="PROSITE" id="PS51695"/>
    </source>
</evidence>
<dbReference type="PROSITE" id="PS50076">
    <property type="entry name" value="DNAJ_2"/>
    <property type="match status" value="1"/>
</dbReference>
<evidence type="ECO:0000256" key="12">
    <source>
        <dbReference type="ARBA" id="ARBA00023026"/>
    </source>
</evidence>
<evidence type="ECO:0000256" key="14">
    <source>
        <dbReference type="ARBA" id="ARBA00023180"/>
    </source>
</evidence>
<dbReference type="STRING" id="113226.A0A139IMF7"/>
<keyword evidence="9 15" id="KW-0378">Hydrolase</keyword>
<feature type="compositionally biased region" description="Low complexity" evidence="16">
    <location>
        <begin position="311"/>
        <end position="321"/>
    </location>
</feature>
<feature type="region of interest" description="Disordered" evidence="16">
    <location>
        <begin position="389"/>
        <end position="417"/>
    </location>
</feature>
<evidence type="ECO:0000313" key="20">
    <source>
        <dbReference type="Proteomes" id="UP000073492"/>
    </source>
</evidence>
<evidence type="ECO:0000256" key="7">
    <source>
        <dbReference type="ARBA" id="ARBA00022723"/>
    </source>
</evidence>